<name>A0A7S1QXL8_ALECA</name>
<feature type="region of interest" description="Disordered" evidence="1">
    <location>
        <begin position="76"/>
        <end position="125"/>
    </location>
</feature>
<dbReference type="AlphaFoldDB" id="A0A7S1QXL8"/>
<organism evidence="3">
    <name type="scientific">Alexandrium catenella</name>
    <name type="common">Red tide dinoflagellate</name>
    <name type="synonym">Gonyaulax catenella</name>
    <dbReference type="NCBI Taxonomy" id="2925"/>
    <lineage>
        <taxon>Eukaryota</taxon>
        <taxon>Sar</taxon>
        <taxon>Alveolata</taxon>
        <taxon>Dinophyceae</taxon>
        <taxon>Gonyaulacales</taxon>
        <taxon>Pyrocystaceae</taxon>
        <taxon>Alexandrium</taxon>
    </lineage>
</organism>
<feature type="chain" id="PRO_5030523768" evidence="2">
    <location>
        <begin position="18"/>
        <end position="125"/>
    </location>
</feature>
<accession>A0A7S1QXL8</accession>
<reference evidence="3" key="1">
    <citation type="submission" date="2021-01" db="EMBL/GenBank/DDBJ databases">
        <authorList>
            <person name="Corre E."/>
            <person name="Pelletier E."/>
            <person name="Niang G."/>
            <person name="Scheremetjew M."/>
            <person name="Finn R."/>
            <person name="Kale V."/>
            <person name="Holt S."/>
            <person name="Cochrane G."/>
            <person name="Meng A."/>
            <person name="Brown T."/>
            <person name="Cohen L."/>
        </authorList>
    </citation>
    <scope>NUCLEOTIDE SEQUENCE</scope>
    <source>
        <strain evidence="3">OF101</strain>
    </source>
</reference>
<proteinExistence type="predicted"/>
<keyword evidence="2" id="KW-0732">Signal</keyword>
<dbReference type="EMBL" id="HBGE01052833">
    <property type="protein sequence ID" value="CAD9151195.1"/>
    <property type="molecule type" value="Transcribed_RNA"/>
</dbReference>
<evidence type="ECO:0000256" key="1">
    <source>
        <dbReference type="SAM" id="MobiDB-lite"/>
    </source>
</evidence>
<evidence type="ECO:0000256" key="2">
    <source>
        <dbReference type="SAM" id="SignalP"/>
    </source>
</evidence>
<sequence>MKFFAACCIAYFSSVYAASIDDAQSLMQQSFVEAAATKLMELPAKLGDKVKSSWREKRKQDIENWEHDSRKRYRAEVAVHEAKEEQRASTREGRHRRKAEEKAKVEERKQKREETMKQFEAQVKA</sequence>
<protein>
    <submittedName>
        <fullName evidence="3">Uncharacterized protein</fullName>
    </submittedName>
</protein>
<gene>
    <name evidence="3" type="ORF">ACAT0790_LOCUS31877</name>
</gene>
<feature type="compositionally biased region" description="Basic and acidic residues" evidence="1">
    <location>
        <begin position="76"/>
        <end position="117"/>
    </location>
</feature>
<evidence type="ECO:0000313" key="3">
    <source>
        <dbReference type="EMBL" id="CAD9151195.1"/>
    </source>
</evidence>
<feature type="signal peptide" evidence="2">
    <location>
        <begin position="1"/>
        <end position="17"/>
    </location>
</feature>